<keyword evidence="2" id="KW-0210">Decarboxylase</keyword>
<dbReference type="Proteomes" id="UP000001930">
    <property type="component" value="Chromosome II"/>
</dbReference>
<evidence type="ECO:0000256" key="3">
    <source>
        <dbReference type="ARBA" id="ARBA00022898"/>
    </source>
</evidence>
<feature type="compositionally biased region" description="Basic and acidic residues" evidence="5">
    <location>
        <begin position="310"/>
        <end position="322"/>
    </location>
</feature>
<evidence type="ECO:0000256" key="4">
    <source>
        <dbReference type="ARBA" id="ARBA00023239"/>
    </source>
</evidence>
<feature type="compositionally biased region" description="Low complexity" evidence="5">
    <location>
        <begin position="461"/>
        <end position="475"/>
    </location>
</feature>
<name>Q2T3G6_BURTA</name>
<dbReference type="GO" id="GO:0009089">
    <property type="term" value="P:lysine biosynthetic process via diaminopimelate"/>
    <property type="evidence" value="ECO:0007669"/>
    <property type="project" value="InterPro"/>
</dbReference>
<dbReference type="GO" id="GO:0008836">
    <property type="term" value="F:diaminopimelate decarboxylase activity"/>
    <property type="evidence" value="ECO:0007669"/>
    <property type="project" value="InterPro"/>
</dbReference>
<dbReference type="Gene3D" id="3.20.20.10">
    <property type="entry name" value="Alanine racemase"/>
    <property type="match status" value="1"/>
</dbReference>
<dbReference type="InterPro" id="IPR009006">
    <property type="entry name" value="Ala_racemase/Decarboxylase_C"/>
</dbReference>
<evidence type="ECO:0000259" key="6">
    <source>
        <dbReference type="Pfam" id="PF02784"/>
    </source>
</evidence>
<evidence type="ECO:0000256" key="1">
    <source>
        <dbReference type="ARBA" id="ARBA00001933"/>
    </source>
</evidence>
<organism evidence="7 8">
    <name type="scientific">Burkholderia thailandensis (strain ATCC 700388 / DSM 13276 / CCUG 48851 / CIP 106301 / E264)</name>
    <dbReference type="NCBI Taxonomy" id="271848"/>
    <lineage>
        <taxon>Bacteria</taxon>
        <taxon>Pseudomonadati</taxon>
        <taxon>Pseudomonadota</taxon>
        <taxon>Betaproteobacteria</taxon>
        <taxon>Burkholderiales</taxon>
        <taxon>Burkholderiaceae</taxon>
        <taxon>Burkholderia</taxon>
        <taxon>pseudomallei group</taxon>
    </lineage>
</organism>
<feature type="domain" description="Orn/DAP/Arg decarboxylase 2 N-terminal" evidence="6">
    <location>
        <begin position="556"/>
        <end position="790"/>
    </location>
</feature>
<protein>
    <submittedName>
        <fullName evidence="7">Diaminopimelate decarboxylase, putative</fullName>
    </submittedName>
</protein>
<feature type="compositionally biased region" description="Low complexity" evidence="5">
    <location>
        <begin position="281"/>
        <end position="294"/>
    </location>
</feature>
<dbReference type="SUPFAM" id="SSF51419">
    <property type="entry name" value="PLP-binding barrel"/>
    <property type="match status" value="1"/>
</dbReference>
<sequence>MRRCARRSGSRPRRRAGSIRRRKHPPTSNLRPRDERRASLRRRDVHRIAARTAAARAGLRRRRVHALQPVAASAARARSATRGRRDAAARAARRLRAARSARPRAIDGRARRAARATRGCVARRARFVRRRARDAAVRRRAAVARARRARRGARRSMRAARARAARRARLARARLGRLHRVGRDRAAVRFRRGQARPRAADDRGLRGVRAMARRALARRSGRRRTRRRERELARSRRSRRTCEGRSARRHCRRCRRCGRASERRSRRRGRCGDHARRRIAARAVARPLLRAPATAHRERPLRRRNRAREKRAPEPHGRDVPSERSPVSRSRSARRDFARRGGTRADRRRPLRPIRLQRLRTRARRRRPARARRVRAELHGARQAGRARRAARARACRAARRVAGRRARLRAHRRQPAGCRLRRRNRRASGRRHRPKRPARAATHRAGRARRGRARLRERAASACGGRAGARSRAALPPLNRSPGRPSMNANPDALKLTRAHAAPPADWWARERLHYRDNSLHFCGRRVAELAAAFAEPVFLYDPQRAVDNVARLQRALGDLQRGDFHVYYAMKANRFRPLLSELRRSPIFGIDACSPEELREALACGFAPERISYTAHGMMPDEAALLAALPDVHVNCDTLSAIALLGSRSPGREIGIRVNPGVGIGYGDSERLSYAGATITKFGIYAEQFGAALELAARHGLTVTWLHCHAGCGYLDAQLDSFERVLDALDAFVARAPGLRGINLGGGLGLPHRATDRPLDLERWRAAVHARFGGRPLALAIEPGDFIAKDAGMLVLRVAYVELKRNRRFVGLNGGFNLAIEPAFYDLPCEPVPCVRRPGPTQSVCLAGNINEALDVWGDDVSLPPVEPGDFVALLNAGGYASSMSSNHCLRGQFRELALFDAAPH</sequence>
<feature type="compositionally biased region" description="Basic residues" evidence="5">
    <location>
        <begin position="247"/>
        <end position="280"/>
    </location>
</feature>
<feature type="compositionally biased region" description="Basic residues" evidence="5">
    <location>
        <begin position="346"/>
        <end position="373"/>
    </location>
</feature>
<dbReference type="InterPro" id="IPR029066">
    <property type="entry name" value="PLP-binding_barrel"/>
</dbReference>
<evidence type="ECO:0000313" key="8">
    <source>
        <dbReference type="Proteomes" id="UP000001930"/>
    </source>
</evidence>
<feature type="region of interest" description="Disordered" evidence="5">
    <location>
        <begin position="215"/>
        <end position="390"/>
    </location>
</feature>
<gene>
    <name evidence="7" type="ordered locus">BTH_II2095</name>
</gene>
<dbReference type="InterPro" id="IPR000183">
    <property type="entry name" value="Orn/DAP/Arg_de-COase"/>
</dbReference>
<dbReference type="PRINTS" id="PR01179">
    <property type="entry name" value="ODADCRBXLASE"/>
</dbReference>
<evidence type="ECO:0000313" key="7">
    <source>
        <dbReference type="EMBL" id="ABC34723.1"/>
    </source>
</evidence>
<dbReference type="HOGENOM" id="CLU_319972_0_0_4"/>
<feature type="region of interest" description="Disordered" evidence="5">
    <location>
        <begin position="425"/>
        <end position="487"/>
    </location>
</feature>
<feature type="compositionally biased region" description="Basic and acidic residues" evidence="5">
    <location>
        <begin position="31"/>
        <end position="42"/>
    </location>
</feature>
<feature type="region of interest" description="Disordered" evidence="5">
    <location>
        <begin position="1"/>
        <end position="42"/>
    </location>
</feature>
<feature type="compositionally biased region" description="Basic and acidic residues" evidence="5">
    <location>
        <begin position="333"/>
        <end position="345"/>
    </location>
</feature>
<feature type="compositionally biased region" description="Basic residues" evidence="5">
    <location>
        <begin position="299"/>
        <end position="309"/>
    </location>
</feature>
<dbReference type="PANTHER" id="PTHR43727">
    <property type="entry name" value="DIAMINOPIMELATE DECARBOXYLASE"/>
    <property type="match status" value="1"/>
</dbReference>
<keyword evidence="3" id="KW-0663">Pyridoxal phosphate</keyword>
<keyword evidence="4" id="KW-0456">Lyase</keyword>
<accession>Q2T3G6</accession>
<reference evidence="7 8" key="1">
    <citation type="journal article" date="2005" name="BMC Genomics">
        <title>Bacterial genome adaptation to niches: divergence of the potential virulence genes in three Burkholderia species of different survival strategies.</title>
        <authorList>
            <person name="Kim H.S."/>
            <person name="Schell M.A."/>
            <person name="Yu Y."/>
            <person name="Ulrich R.L."/>
            <person name="Sarria S.H."/>
            <person name="Nierman W.C."/>
            <person name="DeShazer D."/>
        </authorList>
    </citation>
    <scope>NUCLEOTIDE SEQUENCE [LARGE SCALE GENOMIC DNA]</scope>
    <source>
        <strain evidence="8">ATCC 700388 / DSM 13276 / CCUG 48851 / CIP 106301 / E264</strain>
    </source>
</reference>
<dbReference type="SUPFAM" id="SSF50621">
    <property type="entry name" value="Alanine racemase C-terminal domain-like"/>
    <property type="match status" value="1"/>
</dbReference>
<dbReference type="InterPro" id="IPR002986">
    <property type="entry name" value="DAP_deCOOHase_LysA"/>
</dbReference>
<dbReference type="AlphaFoldDB" id="Q2T3G6"/>
<evidence type="ECO:0000256" key="2">
    <source>
        <dbReference type="ARBA" id="ARBA00022793"/>
    </source>
</evidence>
<dbReference type="CDD" id="cd06828">
    <property type="entry name" value="PLPDE_III_DapDC"/>
    <property type="match status" value="1"/>
</dbReference>
<feature type="compositionally biased region" description="Basic and acidic residues" evidence="5">
    <location>
        <begin position="228"/>
        <end position="246"/>
    </location>
</feature>
<feature type="compositionally biased region" description="Basic residues" evidence="5">
    <location>
        <begin position="1"/>
        <end position="25"/>
    </location>
</feature>
<feature type="compositionally biased region" description="Basic residues" evidence="5">
    <location>
        <begin position="425"/>
        <end position="454"/>
    </location>
</feature>
<evidence type="ECO:0000256" key="5">
    <source>
        <dbReference type="SAM" id="MobiDB-lite"/>
    </source>
</evidence>
<dbReference type="InterPro" id="IPR022644">
    <property type="entry name" value="De-COase2_N"/>
</dbReference>
<dbReference type="Pfam" id="PF02784">
    <property type="entry name" value="Orn_Arg_deC_N"/>
    <property type="match status" value="1"/>
</dbReference>
<dbReference type="KEGG" id="bte:BTH_II2095"/>
<dbReference type="Gene3D" id="2.40.37.10">
    <property type="entry name" value="Lyase, Ornithine Decarboxylase, Chain A, domain 1"/>
    <property type="match status" value="1"/>
</dbReference>
<proteinExistence type="predicted"/>
<keyword evidence="8" id="KW-1185">Reference proteome</keyword>
<dbReference type="PANTHER" id="PTHR43727:SF2">
    <property type="entry name" value="GROUP IV DECARBOXYLASE"/>
    <property type="match status" value="1"/>
</dbReference>
<dbReference type="EMBL" id="CP000085">
    <property type="protein sequence ID" value="ABC34723.1"/>
    <property type="molecule type" value="Genomic_DNA"/>
</dbReference>
<comment type="cofactor">
    <cofactor evidence="1">
        <name>pyridoxal 5'-phosphate</name>
        <dbReference type="ChEBI" id="CHEBI:597326"/>
    </cofactor>
</comment>
<feature type="compositionally biased region" description="Basic residues" evidence="5">
    <location>
        <begin position="215"/>
        <end position="227"/>
    </location>
</feature>